<feature type="compositionally biased region" description="Low complexity" evidence="1">
    <location>
        <begin position="37"/>
        <end position="46"/>
    </location>
</feature>
<proteinExistence type="predicted"/>
<dbReference type="Gene3D" id="3.30.920.50">
    <property type="entry name" value="Beta-1,3-glucanase, C-terminal domain"/>
    <property type="match status" value="1"/>
</dbReference>
<name>W9Y162_9EURO</name>
<dbReference type="GeneID" id="19161825"/>
<feature type="domain" description="GH64" evidence="2">
    <location>
        <begin position="60"/>
        <end position="435"/>
    </location>
</feature>
<comment type="caution">
    <text evidence="3">The sequence shown here is derived from an EMBL/GenBank/DDBJ whole genome shotgun (WGS) entry which is preliminary data.</text>
</comment>
<feature type="region of interest" description="Disordered" evidence="1">
    <location>
        <begin position="1"/>
        <end position="63"/>
    </location>
</feature>
<dbReference type="AlphaFoldDB" id="W9Y162"/>
<sequence length="447" mass="47325">MKRLNRFLERVRSPSRSPASAAPPAPSPGPAPPPASQPDQQPAAAAHPPPSEQRNFNVASQNQPGSTLNIALQNQTTSNTVYAYITGQAIDNNNALFLLQADGRTPYYPTSPASVGSSIPQNCAIVLGPPGNTVNVTIPHIAGGRIWFSIDAPLTFLLNPGPALVEPSVTNPSDPNINIDWGFAEFTYNSDQLYANISYVDFVGPPVALTLTTQAGVTQHVSGMPAGGLDQVCNGLRSQHATDGQGWDQLIISRNGNGRNLRALSPNQGMVTNPNLFAGYYDDYVARVWTRFTTQSMSIDTQASFGTVSAQVSASSDTLVIGGSTFSRPSTRDIFSCSTGPFATGANPETNAIIPRLAAAFNRSTLLVSTSQPAPQDLYYKDPVTNHYSRIVHQANLDTKGYAFPYDDVQPSGGADQSGEVHAGDPALFTVTVGGGNASVNPPKREL</sequence>
<dbReference type="Proteomes" id="UP000019484">
    <property type="component" value="Unassembled WGS sequence"/>
</dbReference>
<dbReference type="EMBL" id="AMWN01000006">
    <property type="protein sequence ID" value="EXJ83340.1"/>
    <property type="molecule type" value="Genomic_DNA"/>
</dbReference>
<protein>
    <recommendedName>
        <fullName evidence="2">GH64 domain-containing protein</fullName>
    </recommendedName>
</protein>
<dbReference type="HOGENOM" id="CLU_032886_2_0_1"/>
<feature type="compositionally biased region" description="Pro residues" evidence="1">
    <location>
        <begin position="21"/>
        <end position="36"/>
    </location>
</feature>
<dbReference type="InterPro" id="IPR037176">
    <property type="entry name" value="Osmotin/thaumatin-like_sf"/>
</dbReference>
<evidence type="ECO:0000313" key="3">
    <source>
        <dbReference type="EMBL" id="EXJ83340.1"/>
    </source>
</evidence>
<dbReference type="CDD" id="cd09220">
    <property type="entry name" value="GH64-GluB-like"/>
    <property type="match status" value="1"/>
</dbReference>
<dbReference type="OrthoDB" id="5290283at2759"/>
<evidence type="ECO:0000256" key="1">
    <source>
        <dbReference type="SAM" id="MobiDB-lite"/>
    </source>
</evidence>
<dbReference type="Gene3D" id="2.60.110.10">
    <property type="entry name" value="Thaumatin"/>
    <property type="match status" value="1"/>
</dbReference>
<dbReference type="PROSITE" id="PS52006">
    <property type="entry name" value="GH64"/>
    <property type="match status" value="1"/>
</dbReference>
<reference evidence="3 4" key="1">
    <citation type="submission" date="2013-03" db="EMBL/GenBank/DDBJ databases">
        <title>The Genome Sequence of Capronia coronata CBS 617.96.</title>
        <authorList>
            <consortium name="The Broad Institute Genomics Platform"/>
            <person name="Cuomo C."/>
            <person name="de Hoog S."/>
            <person name="Gorbushina A."/>
            <person name="Walker B."/>
            <person name="Young S.K."/>
            <person name="Zeng Q."/>
            <person name="Gargeya S."/>
            <person name="Fitzgerald M."/>
            <person name="Haas B."/>
            <person name="Abouelleil A."/>
            <person name="Allen A.W."/>
            <person name="Alvarado L."/>
            <person name="Arachchi H.M."/>
            <person name="Berlin A.M."/>
            <person name="Chapman S.B."/>
            <person name="Gainer-Dewar J."/>
            <person name="Goldberg J."/>
            <person name="Griggs A."/>
            <person name="Gujja S."/>
            <person name="Hansen M."/>
            <person name="Howarth C."/>
            <person name="Imamovic A."/>
            <person name="Ireland A."/>
            <person name="Larimer J."/>
            <person name="McCowan C."/>
            <person name="Murphy C."/>
            <person name="Pearson M."/>
            <person name="Poon T.W."/>
            <person name="Priest M."/>
            <person name="Roberts A."/>
            <person name="Saif S."/>
            <person name="Shea T."/>
            <person name="Sisk P."/>
            <person name="Sykes S."/>
            <person name="Wortman J."/>
            <person name="Nusbaum C."/>
            <person name="Birren B."/>
        </authorList>
    </citation>
    <scope>NUCLEOTIDE SEQUENCE [LARGE SCALE GENOMIC DNA]</scope>
    <source>
        <strain evidence="3 4">CBS 617.96</strain>
    </source>
</reference>
<dbReference type="InterPro" id="IPR032477">
    <property type="entry name" value="Glyco_hydro_64"/>
</dbReference>
<keyword evidence="4" id="KW-1185">Reference proteome</keyword>
<dbReference type="PANTHER" id="PTHR38165:SF1">
    <property type="entry name" value="GLUCANASE B"/>
    <property type="match status" value="1"/>
</dbReference>
<evidence type="ECO:0000259" key="2">
    <source>
        <dbReference type="PROSITE" id="PS52006"/>
    </source>
</evidence>
<organism evidence="3 4">
    <name type="scientific">Capronia coronata CBS 617.96</name>
    <dbReference type="NCBI Taxonomy" id="1182541"/>
    <lineage>
        <taxon>Eukaryota</taxon>
        <taxon>Fungi</taxon>
        <taxon>Dikarya</taxon>
        <taxon>Ascomycota</taxon>
        <taxon>Pezizomycotina</taxon>
        <taxon>Eurotiomycetes</taxon>
        <taxon>Chaetothyriomycetidae</taxon>
        <taxon>Chaetothyriales</taxon>
        <taxon>Herpotrichiellaceae</taxon>
        <taxon>Capronia</taxon>
    </lineage>
</organism>
<dbReference type="InterPro" id="IPR042517">
    <property type="entry name" value="Glyco_hydro_64_N_2"/>
</dbReference>
<dbReference type="PANTHER" id="PTHR38165">
    <property type="match status" value="1"/>
</dbReference>
<dbReference type="InterPro" id="IPR037398">
    <property type="entry name" value="Glyco_hydro_64_fam"/>
</dbReference>
<dbReference type="RefSeq" id="XP_007726026.1">
    <property type="nucleotide sequence ID" value="XM_007727836.1"/>
</dbReference>
<gene>
    <name evidence="3" type="ORF">A1O1_06961</name>
</gene>
<feature type="compositionally biased region" description="Basic and acidic residues" evidence="1">
    <location>
        <begin position="1"/>
        <end position="12"/>
    </location>
</feature>
<evidence type="ECO:0000313" key="4">
    <source>
        <dbReference type="Proteomes" id="UP000019484"/>
    </source>
</evidence>
<dbReference type="Pfam" id="PF16483">
    <property type="entry name" value="Glyco_hydro_64"/>
    <property type="match status" value="1"/>
</dbReference>
<accession>W9Y162</accession>
<feature type="compositionally biased region" description="Polar residues" evidence="1">
    <location>
        <begin position="52"/>
        <end position="63"/>
    </location>
</feature>
<dbReference type="STRING" id="1182541.W9Y162"/>
<dbReference type="eggNOG" id="ENOG502R3TN">
    <property type="taxonomic scope" value="Eukaryota"/>
</dbReference>